<protein>
    <submittedName>
        <fullName evidence="1">Uncharacterized protein</fullName>
    </submittedName>
</protein>
<gene>
    <name evidence="1" type="ORF">BofuT4_uP154690.1</name>
</gene>
<evidence type="ECO:0000313" key="1">
    <source>
        <dbReference type="EMBL" id="CCD55657.1"/>
    </source>
</evidence>
<evidence type="ECO:0000313" key="2">
    <source>
        <dbReference type="Proteomes" id="UP000008177"/>
    </source>
</evidence>
<organism evidence="1 2">
    <name type="scientific">Botryotinia fuckeliana (strain T4)</name>
    <name type="common">Noble rot fungus</name>
    <name type="synonym">Botrytis cinerea</name>
    <dbReference type="NCBI Taxonomy" id="999810"/>
    <lineage>
        <taxon>Eukaryota</taxon>
        <taxon>Fungi</taxon>
        <taxon>Dikarya</taxon>
        <taxon>Ascomycota</taxon>
        <taxon>Pezizomycotina</taxon>
        <taxon>Leotiomycetes</taxon>
        <taxon>Helotiales</taxon>
        <taxon>Sclerotiniaceae</taxon>
        <taxon>Botrytis</taxon>
    </lineage>
</organism>
<accession>G2YVK9</accession>
<name>G2YVK9_BOTF4</name>
<dbReference type="EMBL" id="FQ790356">
    <property type="protein sequence ID" value="CCD55657.1"/>
    <property type="molecule type" value="Genomic_DNA"/>
</dbReference>
<dbReference type="InParanoid" id="G2YVK9"/>
<reference evidence="2" key="1">
    <citation type="journal article" date="2011" name="PLoS Genet.">
        <title>Genomic analysis of the necrotrophic fungal pathogens Sclerotinia sclerotiorum and Botrytis cinerea.</title>
        <authorList>
            <person name="Amselem J."/>
            <person name="Cuomo C.A."/>
            <person name="van Kan J.A."/>
            <person name="Viaud M."/>
            <person name="Benito E.P."/>
            <person name="Couloux A."/>
            <person name="Coutinho P.M."/>
            <person name="de Vries R.P."/>
            <person name="Dyer P.S."/>
            <person name="Fillinger S."/>
            <person name="Fournier E."/>
            <person name="Gout L."/>
            <person name="Hahn M."/>
            <person name="Kohn L."/>
            <person name="Lapalu N."/>
            <person name="Plummer K.M."/>
            <person name="Pradier J.M."/>
            <person name="Quevillon E."/>
            <person name="Sharon A."/>
            <person name="Simon A."/>
            <person name="ten Have A."/>
            <person name="Tudzynski B."/>
            <person name="Tudzynski P."/>
            <person name="Wincker P."/>
            <person name="Andrew M."/>
            <person name="Anthouard V."/>
            <person name="Beever R.E."/>
            <person name="Beffa R."/>
            <person name="Benoit I."/>
            <person name="Bouzid O."/>
            <person name="Brault B."/>
            <person name="Chen Z."/>
            <person name="Choquer M."/>
            <person name="Collemare J."/>
            <person name="Cotton P."/>
            <person name="Danchin E.G."/>
            <person name="Da Silva C."/>
            <person name="Gautier A."/>
            <person name="Giraud C."/>
            <person name="Giraud T."/>
            <person name="Gonzalez C."/>
            <person name="Grossetete S."/>
            <person name="Guldener U."/>
            <person name="Henrissat B."/>
            <person name="Howlett B.J."/>
            <person name="Kodira C."/>
            <person name="Kretschmer M."/>
            <person name="Lappartient A."/>
            <person name="Leroch M."/>
            <person name="Levis C."/>
            <person name="Mauceli E."/>
            <person name="Neuveglise C."/>
            <person name="Oeser B."/>
            <person name="Pearson M."/>
            <person name="Poulain J."/>
            <person name="Poussereau N."/>
            <person name="Quesneville H."/>
            <person name="Rascle C."/>
            <person name="Schumacher J."/>
            <person name="Segurens B."/>
            <person name="Sexton A."/>
            <person name="Silva E."/>
            <person name="Sirven C."/>
            <person name="Soanes D.M."/>
            <person name="Talbot N.J."/>
            <person name="Templeton M."/>
            <person name="Yandava C."/>
            <person name="Yarden O."/>
            <person name="Zeng Q."/>
            <person name="Rollins J.A."/>
            <person name="Lebrun M.H."/>
            <person name="Dickman M."/>
        </authorList>
    </citation>
    <scope>NUCLEOTIDE SEQUENCE [LARGE SCALE GENOMIC DNA]</scope>
    <source>
        <strain evidence="2">T4</strain>
    </source>
</reference>
<proteinExistence type="predicted"/>
<sequence>MRDRHKQLIHPARLPTFLWLNSVACIPTHDDFHHHLQPCSPPYQQLFGFVCILQQEYFTKILSHQVGCDQAHASSS</sequence>
<dbReference type="AlphaFoldDB" id="G2YVK9"/>
<dbReference type="HOGENOM" id="CLU_2654236_0_0_1"/>
<dbReference type="Proteomes" id="UP000008177">
    <property type="component" value="Unplaced contigs"/>
</dbReference>